<feature type="region of interest" description="Disordered" evidence="1">
    <location>
        <begin position="61"/>
        <end position="106"/>
    </location>
</feature>
<feature type="compositionally biased region" description="Basic residues" evidence="1">
    <location>
        <begin position="88"/>
        <end position="97"/>
    </location>
</feature>
<keyword evidence="3" id="KW-1185">Reference proteome</keyword>
<feature type="compositionally biased region" description="Basic and acidic residues" evidence="1">
    <location>
        <begin position="64"/>
        <end position="82"/>
    </location>
</feature>
<dbReference type="AlphaFoldDB" id="A0A6A5TSB0"/>
<evidence type="ECO:0000256" key="1">
    <source>
        <dbReference type="SAM" id="MobiDB-lite"/>
    </source>
</evidence>
<dbReference type="EMBL" id="ML976994">
    <property type="protein sequence ID" value="KAF1955555.1"/>
    <property type="molecule type" value="Genomic_DNA"/>
</dbReference>
<organism evidence="2 3">
    <name type="scientific">Byssothecium circinans</name>
    <dbReference type="NCBI Taxonomy" id="147558"/>
    <lineage>
        <taxon>Eukaryota</taxon>
        <taxon>Fungi</taxon>
        <taxon>Dikarya</taxon>
        <taxon>Ascomycota</taxon>
        <taxon>Pezizomycotina</taxon>
        <taxon>Dothideomycetes</taxon>
        <taxon>Pleosporomycetidae</taxon>
        <taxon>Pleosporales</taxon>
        <taxon>Massarineae</taxon>
        <taxon>Massarinaceae</taxon>
        <taxon>Byssothecium</taxon>
    </lineage>
</organism>
<evidence type="ECO:0000313" key="2">
    <source>
        <dbReference type="EMBL" id="KAF1955555.1"/>
    </source>
</evidence>
<gene>
    <name evidence="2" type="ORF">CC80DRAFT_549233</name>
</gene>
<dbReference type="Proteomes" id="UP000800035">
    <property type="component" value="Unassembled WGS sequence"/>
</dbReference>
<name>A0A6A5TSB0_9PLEO</name>
<sequence>MAPLLLKAPQEYYGGAVFWSPSKQKALEAERRKAAKQEKAEMLKERRRIRVAAKELRIQQQQKKAAERKEAQITKAAEKQLRQDIQLSKKRSIRSKKVPTPPPDVIEEPEVLDVDVASIVDKVSASSRATRTRKIQLPTRY</sequence>
<protein>
    <submittedName>
        <fullName evidence="2">Uncharacterized protein</fullName>
    </submittedName>
</protein>
<evidence type="ECO:0000313" key="3">
    <source>
        <dbReference type="Proteomes" id="UP000800035"/>
    </source>
</evidence>
<proteinExistence type="predicted"/>
<accession>A0A6A5TSB0</accession>
<dbReference type="OrthoDB" id="3810529at2759"/>
<reference evidence="2" key="1">
    <citation type="journal article" date="2020" name="Stud. Mycol.">
        <title>101 Dothideomycetes genomes: a test case for predicting lifestyles and emergence of pathogens.</title>
        <authorList>
            <person name="Haridas S."/>
            <person name="Albert R."/>
            <person name="Binder M."/>
            <person name="Bloem J."/>
            <person name="Labutti K."/>
            <person name="Salamov A."/>
            <person name="Andreopoulos B."/>
            <person name="Baker S."/>
            <person name="Barry K."/>
            <person name="Bills G."/>
            <person name="Bluhm B."/>
            <person name="Cannon C."/>
            <person name="Castanera R."/>
            <person name="Culley D."/>
            <person name="Daum C."/>
            <person name="Ezra D."/>
            <person name="Gonzalez J."/>
            <person name="Henrissat B."/>
            <person name="Kuo A."/>
            <person name="Liang C."/>
            <person name="Lipzen A."/>
            <person name="Lutzoni F."/>
            <person name="Magnuson J."/>
            <person name="Mondo S."/>
            <person name="Nolan M."/>
            <person name="Ohm R."/>
            <person name="Pangilinan J."/>
            <person name="Park H.-J."/>
            <person name="Ramirez L."/>
            <person name="Alfaro M."/>
            <person name="Sun H."/>
            <person name="Tritt A."/>
            <person name="Yoshinaga Y."/>
            <person name="Zwiers L.-H."/>
            <person name="Turgeon B."/>
            <person name="Goodwin S."/>
            <person name="Spatafora J."/>
            <person name="Crous P."/>
            <person name="Grigoriev I."/>
        </authorList>
    </citation>
    <scope>NUCLEOTIDE SEQUENCE</scope>
    <source>
        <strain evidence="2">CBS 675.92</strain>
    </source>
</reference>